<name>A0A1S0U8W6_LOALO</name>
<dbReference type="AlphaFoldDB" id="A0A1S0U8W6"/>
<organism evidence="2">
    <name type="scientific">Loa loa</name>
    <name type="common">Eye worm</name>
    <name type="synonym">Filaria loa</name>
    <dbReference type="NCBI Taxonomy" id="7209"/>
    <lineage>
        <taxon>Eukaryota</taxon>
        <taxon>Metazoa</taxon>
        <taxon>Ecdysozoa</taxon>
        <taxon>Nematoda</taxon>
        <taxon>Chromadorea</taxon>
        <taxon>Rhabditida</taxon>
        <taxon>Spirurina</taxon>
        <taxon>Spiruromorpha</taxon>
        <taxon>Filarioidea</taxon>
        <taxon>Onchocercidae</taxon>
        <taxon>Loa</taxon>
    </lineage>
</organism>
<protein>
    <submittedName>
        <fullName evidence="2">Uncharacterized protein</fullName>
    </submittedName>
</protein>
<dbReference type="KEGG" id="loa:LOAG_01634"/>
<accession>A0A1S0U8W6</accession>
<reference evidence="2" key="1">
    <citation type="submission" date="2012-04" db="EMBL/GenBank/DDBJ databases">
        <title>The Genome Sequence of Loa loa.</title>
        <authorList>
            <consortium name="The Broad Institute Genome Sequencing Platform"/>
            <consortium name="Broad Institute Genome Sequencing Center for Infectious Disease"/>
            <person name="Nutman T.B."/>
            <person name="Fink D.L."/>
            <person name="Russ C."/>
            <person name="Young S."/>
            <person name="Zeng Q."/>
            <person name="Gargeya S."/>
            <person name="Alvarado L."/>
            <person name="Berlin A."/>
            <person name="Chapman S.B."/>
            <person name="Chen Z."/>
            <person name="Freedman E."/>
            <person name="Gellesch M."/>
            <person name="Goldberg J."/>
            <person name="Griggs A."/>
            <person name="Gujja S."/>
            <person name="Heilman E.R."/>
            <person name="Heiman D."/>
            <person name="Howarth C."/>
            <person name="Mehta T."/>
            <person name="Neiman D."/>
            <person name="Pearson M."/>
            <person name="Roberts A."/>
            <person name="Saif S."/>
            <person name="Shea T."/>
            <person name="Shenoy N."/>
            <person name="Sisk P."/>
            <person name="Stolte C."/>
            <person name="Sykes S."/>
            <person name="White J."/>
            <person name="Yandava C."/>
            <person name="Haas B."/>
            <person name="Henn M.R."/>
            <person name="Nusbaum C."/>
            <person name="Birren B."/>
        </authorList>
    </citation>
    <scope>NUCLEOTIDE SEQUENCE [LARGE SCALE GENOMIC DNA]</scope>
</reference>
<proteinExistence type="predicted"/>
<dbReference type="EMBL" id="JH712090">
    <property type="protein sequence ID" value="EFO26852.1"/>
    <property type="molecule type" value="Genomic_DNA"/>
</dbReference>
<sequence>MARWMKCATRNGRHRILERPRNDLGAPPQSRLSKRSGIGHRGRMGEWRLDPPSLFSINTTISIHIYVRWIGKLDQRLQWREDQDEDKQGVNERNNVELKLPYWILCEDPS</sequence>
<dbReference type="GeneID" id="9939010"/>
<feature type="region of interest" description="Disordered" evidence="1">
    <location>
        <begin position="16"/>
        <end position="39"/>
    </location>
</feature>
<evidence type="ECO:0000313" key="2">
    <source>
        <dbReference type="EMBL" id="EFO26852.1"/>
    </source>
</evidence>
<dbReference type="CTD" id="9939010"/>
<dbReference type="InParanoid" id="A0A1S0U8W6"/>
<evidence type="ECO:0000256" key="1">
    <source>
        <dbReference type="SAM" id="MobiDB-lite"/>
    </source>
</evidence>
<dbReference type="RefSeq" id="XP_003137221.1">
    <property type="nucleotide sequence ID" value="XM_003137173.1"/>
</dbReference>
<gene>
    <name evidence="2" type="ORF">LOAG_01634</name>
</gene>